<feature type="domain" description="Glycosyltransferase 2-like" evidence="1">
    <location>
        <begin position="45"/>
        <end position="178"/>
    </location>
</feature>
<dbReference type="EMBL" id="JAIHOM010000051">
    <property type="protein sequence ID" value="MCW6036950.1"/>
    <property type="molecule type" value="Genomic_DNA"/>
</dbReference>
<dbReference type="CDD" id="cd06433">
    <property type="entry name" value="GT_2_WfgS_like"/>
    <property type="match status" value="1"/>
</dbReference>
<reference evidence="2 3" key="1">
    <citation type="submission" date="2021-08" db="EMBL/GenBank/DDBJ databases">
        <title>Draft genome sequence of Spirulina subsalsa with high tolerance to salinity and hype-accumulation of phycocyanin.</title>
        <authorList>
            <person name="Pei H."/>
            <person name="Jiang L."/>
        </authorList>
    </citation>
    <scope>NUCLEOTIDE SEQUENCE [LARGE SCALE GENOMIC DNA]</scope>
    <source>
        <strain evidence="2 3">FACHB-351</strain>
    </source>
</reference>
<protein>
    <submittedName>
        <fullName evidence="2">Glycosyltransferase</fullName>
    </submittedName>
</protein>
<evidence type="ECO:0000259" key="1">
    <source>
        <dbReference type="Pfam" id="PF00535"/>
    </source>
</evidence>
<dbReference type="InterPro" id="IPR029044">
    <property type="entry name" value="Nucleotide-diphossugar_trans"/>
</dbReference>
<name>A0ABT3L613_9CYAN</name>
<evidence type="ECO:0000313" key="3">
    <source>
        <dbReference type="Proteomes" id="UP001526426"/>
    </source>
</evidence>
<dbReference type="Proteomes" id="UP001526426">
    <property type="component" value="Unassembled WGS sequence"/>
</dbReference>
<accession>A0ABT3L613</accession>
<proteinExistence type="predicted"/>
<dbReference type="PANTHER" id="PTHR22916">
    <property type="entry name" value="GLYCOSYLTRANSFERASE"/>
    <property type="match status" value="1"/>
</dbReference>
<dbReference type="InterPro" id="IPR001173">
    <property type="entry name" value="Glyco_trans_2-like"/>
</dbReference>
<dbReference type="Pfam" id="PF00535">
    <property type="entry name" value="Glycos_transf_2"/>
    <property type="match status" value="1"/>
</dbReference>
<dbReference type="SUPFAM" id="SSF53448">
    <property type="entry name" value="Nucleotide-diphospho-sugar transferases"/>
    <property type="match status" value="1"/>
</dbReference>
<organism evidence="2 3">
    <name type="scientific">Spirulina subsalsa FACHB-351</name>
    <dbReference type="NCBI Taxonomy" id="234711"/>
    <lineage>
        <taxon>Bacteria</taxon>
        <taxon>Bacillati</taxon>
        <taxon>Cyanobacteriota</taxon>
        <taxon>Cyanophyceae</taxon>
        <taxon>Spirulinales</taxon>
        <taxon>Spirulinaceae</taxon>
        <taxon>Spirulina</taxon>
    </lineage>
</organism>
<evidence type="ECO:0000313" key="2">
    <source>
        <dbReference type="EMBL" id="MCW6036950.1"/>
    </source>
</evidence>
<gene>
    <name evidence="2" type="ORF">K4A83_11840</name>
</gene>
<dbReference type="RefSeq" id="WP_265264778.1">
    <property type="nucleotide sequence ID" value="NZ_JAIHOM010000051.1"/>
</dbReference>
<comment type="caution">
    <text evidence="2">The sequence shown here is derived from an EMBL/GenBank/DDBJ whole genome shotgun (WGS) entry which is preliminary data.</text>
</comment>
<keyword evidence="3" id="KW-1185">Reference proteome</keyword>
<dbReference type="PANTHER" id="PTHR22916:SF65">
    <property type="entry name" value="SLR1065 PROTEIN"/>
    <property type="match status" value="1"/>
</dbReference>
<sequence>MSILTYPLTPNDLPFPASQQSGWWWGEKIEPFPQFAQLSRFPPITIVTPSYNQGQFLEATIRSILLQGYPNLEYIIIDGGSDDNTLEIIRQYEPFLAYWISEPDGGQSEALNKGFKRATGELIGWQNSDDTYAPYALWYAAQTYLNNPHCDVIYGEVHHIDEQNNFIKKYPVIEATVENMIPYSSVSNHSVFYHRKIFENQQWINSELKHCMDQEFHLRLLLKGYQFIYEPRIIGHWRIHEQAKSTRQLEVWSTEAFQLCKLLYQQSDLDPKIRQKAKECLYGFCLDNFSKGRVDNFHKTVREIIQLFGLQGLSLGIIVKYLISLVGTQNLSRLLALKNRLKNLPQNS</sequence>
<dbReference type="Gene3D" id="3.90.550.10">
    <property type="entry name" value="Spore Coat Polysaccharide Biosynthesis Protein SpsA, Chain A"/>
    <property type="match status" value="1"/>
</dbReference>